<gene>
    <name evidence="3" type="ORF">CSSPJE1EN2_LOCUS2770</name>
</gene>
<accession>A0ABP1AB48</accession>
<dbReference type="InterPro" id="IPR013536">
    <property type="entry name" value="WLM_dom"/>
</dbReference>
<dbReference type="PANTHER" id="PTHR47796">
    <property type="entry name" value="ZINC METALLOPROTEINASE-LIKE PROTEIN"/>
    <property type="match status" value="1"/>
</dbReference>
<feature type="domain" description="WLM" evidence="2">
    <location>
        <begin position="134"/>
        <end position="328"/>
    </location>
</feature>
<feature type="compositionally biased region" description="Basic and acidic residues" evidence="1">
    <location>
        <begin position="452"/>
        <end position="464"/>
    </location>
</feature>
<name>A0ABP1AB48_9BRYO</name>
<dbReference type="InterPro" id="IPR018997">
    <property type="entry name" value="PUB_domain"/>
</dbReference>
<dbReference type="Gene3D" id="1.20.58.2190">
    <property type="match status" value="1"/>
</dbReference>
<dbReference type="SUPFAM" id="SSF143503">
    <property type="entry name" value="PUG domain-like"/>
    <property type="match status" value="1"/>
</dbReference>
<reference evidence="3" key="1">
    <citation type="submission" date="2024-03" db="EMBL/GenBank/DDBJ databases">
        <authorList>
            <consortium name="ELIXIR-Norway"/>
            <consortium name="Elixir Norway"/>
        </authorList>
    </citation>
    <scope>NUCLEOTIDE SEQUENCE</scope>
</reference>
<dbReference type="SMART" id="SM00580">
    <property type="entry name" value="PUG"/>
    <property type="match status" value="1"/>
</dbReference>
<proteinExistence type="predicted"/>
<sequence>MEEEKKVHLRVEYRKKPYAVEMVLQGSTIGDLGNELQRLTGVLPRTMRLFLPPQGRHRVAASFLLPGSEQHASLALSESGLTEGQVIRMMGALPEEITEVSLPSTKRVEDSILGFAEEDYRAKQRATLGAGHSRQLPQGPYVFSQFQTLQLPNVELNPPPQQALRIMHKLASDPGIIAIMKKHRWQVGVMTELAPVGYVGVSPKCLLGFNKNRGEEISLRLRTDDLQGFRKYESIKKTLLHELAHMVHDEHDEKFHSLDKQLNQEAEALDWTRSKGHSLSGAKYAEELDEDTPMDVGGVKSGHKLGGNPTAAGGPRTAAAEAALFRRMQFNSDSAALQTLMGWTWCCVDFVMGKQKGRAEPDQDEASQHLEMGKEPDPDEVSYNTTVSHKSTRELCRSQATSQEGDENPNVMRDAEPDPDDEATSVHEDKESDVDEMLDEPNVDKAPVSLQKNEEPNLDKMREEPDPDEAVGFSQDSAPCEASLDVVSREQKADQDTVLDLEVVDDELIRIQDAAAAATARLQGAIAMLKQQASPTEMATVVQTLFTILRNVMDHPNDSKFRHLRKGNPTFQHRVAKYEGAVEVLRVVGFSDGESEQGTSGPDYLVLKSTDPGLLWLARSSLEGCLA</sequence>
<dbReference type="CDD" id="cd10463">
    <property type="entry name" value="PUB_WLM"/>
    <property type="match status" value="1"/>
</dbReference>
<feature type="region of interest" description="Disordered" evidence="1">
    <location>
        <begin position="358"/>
        <end position="478"/>
    </location>
</feature>
<feature type="compositionally biased region" description="Acidic residues" evidence="1">
    <location>
        <begin position="431"/>
        <end position="441"/>
    </location>
</feature>
<feature type="compositionally biased region" description="Basic and acidic residues" evidence="1">
    <location>
        <begin position="358"/>
        <end position="376"/>
    </location>
</feature>
<dbReference type="Pfam" id="PF09409">
    <property type="entry name" value="PUB"/>
    <property type="match status" value="1"/>
</dbReference>
<dbReference type="PROSITE" id="PS51397">
    <property type="entry name" value="WLM"/>
    <property type="match status" value="1"/>
</dbReference>
<dbReference type="Proteomes" id="UP001497522">
    <property type="component" value="Chromosome 10"/>
</dbReference>
<protein>
    <recommendedName>
        <fullName evidence="2">WLM domain-containing protein</fullName>
    </recommendedName>
</protein>
<organism evidence="3 4">
    <name type="scientific">Sphagnum jensenii</name>
    <dbReference type="NCBI Taxonomy" id="128206"/>
    <lineage>
        <taxon>Eukaryota</taxon>
        <taxon>Viridiplantae</taxon>
        <taxon>Streptophyta</taxon>
        <taxon>Embryophyta</taxon>
        <taxon>Bryophyta</taxon>
        <taxon>Sphagnophytina</taxon>
        <taxon>Sphagnopsida</taxon>
        <taxon>Sphagnales</taxon>
        <taxon>Sphagnaceae</taxon>
        <taxon>Sphagnum</taxon>
    </lineage>
</organism>
<keyword evidence="4" id="KW-1185">Reference proteome</keyword>
<evidence type="ECO:0000256" key="1">
    <source>
        <dbReference type="SAM" id="MobiDB-lite"/>
    </source>
</evidence>
<dbReference type="PANTHER" id="PTHR47796:SF1">
    <property type="entry name" value="OS08G0500800 PROTEIN"/>
    <property type="match status" value="1"/>
</dbReference>
<evidence type="ECO:0000313" key="4">
    <source>
        <dbReference type="Proteomes" id="UP001497522"/>
    </source>
</evidence>
<evidence type="ECO:0000259" key="2">
    <source>
        <dbReference type="PROSITE" id="PS51397"/>
    </source>
</evidence>
<dbReference type="Gene3D" id="3.10.20.90">
    <property type="entry name" value="Phosphatidylinositol 3-kinase Catalytic Subunit, Chain A, domain 1"/>
    <property type="match status" value="1"/>
</dbReference>
<dbReference type="Pfam" id="PF08325">
    <property type="entry name" value="WLM"/>
    <property type="match status" value="1"/>
</dbReference>
<dbReference type="InterPro" id="IPR036339">
    <property type="entry name" value="PUB-like_dom_sf"/>
</dbReference>
<dbReference type="EMBL" id="OZ023711">
    <property type="protein sequence ID" value="CAK9859775.1"/>
    <property type="molecule type" value="Genomic_DNA"/>
</dbReference>
<evidence type="ECO:0000313" key="3">
    <source>
        <dbReference type="EMBL" id="CAK9859775.1"/>
    </source>
</evidence>